<dbReference type="Proteomes" id="UP000663834">
    <property type="component" value="Unassembled WGS sequence"/>
</dbReference>
<organism evidence="3 6">
    <name type="scientific">Rotaria magnacalcarata</name>
    <dbReference type="NCBI Taxonomy" id="392030"/>
    <lineage>
        <taxon>Eukaryota</taxon>
        <taxon>Metazoa</taxon>
        <taxon>Spiralia</taxon>
        <taxon>Gnathifera</taxon>
        <taxon>Rotifera</taxon>
        <taxon>Eurotatoria</taxon>
        <taxon>Bdelloidea</taxon>
        <taxon>Philodinida</taxon>
        <taxon>Philodinidae</taxon>
        <taxon>Rotaria</taxon>
    </lineage>
</organism>
<keyword evidence="1" id="KW-0812">Transmembrane</keyword>
<dbReference type="EMBL" id="CAJOBH010003140">
    <property type="protein sequence ID" value="CAF3939476.1"/>
    <property type="molecule type" value="Genomic_DNA"/>
</dbReference>
<proteinExistence type="predicted"/>
<protein>
    <submittedName>
        <fullName evidence="3">Uncharacterized protein</fullName>
    </submittedName>
</protein>
<dbReference type="Proteomes" id="UP000681967">
    <property type="component" value="Unassembled WGS sequence"/>
</dbReference>
<sequence>MFVIAKWEPEKVPVFSFNIHRVWLCMSMVFGAFIAHNAVFHSLSARIKLVFFWLLAAEDMLCCLHPQMLRYNNGQPKALSDYTISDFYDVYYTWDRDDDKLGNEYILMCTGLGDFYIFNSMLYQYYHHYHQ</sequence>
<reference evidence="3" key="1">
    <citation type="submission" date="2021-02" db="EMBL/GenBank/DDBJ databases">
        <authorList>
            <person name="Nowell W R."/>
        </authorList>
    </citation>
    <scope>NUCLEOTIDE SEQUENCE</scope>
</reference>
<evidence type="ECO:0000313" key="3">
    <source>
        <dbReference type="EMBL" id="CAF1443321.1"/>
    </source>
</evidence>
<evidence type="ECO:0000313" key="6">
    <source>
        <dbReference type="Proteomes" id="UP000663834"/>
    </source>
</evidence>
<evidence type="ECO:0000256" key="1">
    <source>
        <dbReference type="SAM" id="Phobius"/>
    </source>
</evidence>
<gene>
    <name evidence="5" type="ORF">BYL167_LOCUS10436</name>
    <name evidence="2" type="ORF">CJN711_LOCUS5601</name>
    <name evidence="3" type="ORF">KQP761_LOCUS11625</name>
    <name evidence="4" type="ORF">MBJ925_LOCUS504</name>
</gene>
<evidence type="ECO:0000313" key="2">
    <source>
        <dbReference type="EMBL" id="CAF1068734.1"/>
    </source>
</evidence>
<feature type="transmembrane region" description="Helical" evidence="1">
    <location>
        <begin position="105"/>
        <end position="126"/>
    </location>
</feature>
<feature type="transmembrane region" description="Helical" evidence="1">
    <location>
        <begin position="20"/>
        <end position="40"/>
    </location>
</feature>
<dbReference type="Proteomes" id="UP000663855">
    <property type="component" value="Unassembled WGS sequence"/>
</dbReference>
<keyword evidence="1" id="KW-0472">Membrane</keyword>
<dbReference type="AlphaFoldDB" id="A0A815P2N2"/>
<dbReference type="EMBL" id="CAJNRE010000031">
    <property type="protein sequence ID" value="CAF1906925.1"/>
    <property type="molecule type" value="Genomic_DNA"/>
</dbReference>
<comment type="caution">
    <text evidence="3">The sequence shown here is derived from an EMBL/GenBank/DDBJ whole genome shotgun (WGS) entry which is preliminary data.</text>
</comment>
<evidence type="ECO:0000313" key="5">
    <source>
        <dbReference type="EMBL" id="CAF3939476.1"/>
    </source>
</evidence>
<dbReference type="Proteomes" id="UP000663824">
    <property type="component" value="Unassembled WGS sequence"/>
</dbReference>
<name>A0A815P2N2_9BILA</name>
<accession>A0A815P2N2</accession>
<dbReference type="EMBL" id="CAJNOV010001564">
    <property type="protein sequence ID" value="CAF1068734.1"/>
    <property type="molecule type" value="Genomic_DNA"/>
</dbReference>
<evidence type="ECO:0000313" key="4">
    <source>
        <dbReference type="EMBL" id="CAF1906925.1"/>
    </source>
</evidence>
<keyword evidence="1" id="KW-1133">Transmembrane helix</keyword>
<dbReference type="EMBL" id="CAJNOW010005210">
    <property type="protein sequence ID" value="CAF1443321.1"/>
    <property type="molecule type" value="Genomic_DNA"/>
</dbReference>